<keyword evidence="1" id="KW-0472">Membrane</keyword>
<feature type="transmembrane region" description="Helical" evidence="1">
    <location>
        <begin position="46"/>
        <end position="64"/>
    </location>
</feature>
<evidence type="ECO:0000256" key="1">
    <source>
        <dbReference type="SAM" id="Phobius"/>
    </source>
</evidence>
<keyword evidence="1" id="KW-0812">Transmembrane</keyword>
<dbReference type="AlphaFoldDB" id="A0A0M3IL10"/>
<reference evidence="3" key="1">
    <citation type="submission" date="2017-02" db="UniProtKB">
        <authorList>
            <consortium name="WormBaseParasite"/>
        </authorList>
    </citation>
    <scope>IDENTIFICATION</scope>
</reference>
<dbReference type="Proteomes" id="UP000036681">
    <property type="component" value="Unplaced"/>
</dbReference>
<name>A0A0M3IL10_ASCLU</name>
<accession>A0A0M3IL10</accession>
<sequence length="71" mass="8443">MRRPASQRQSNAMNGWRARHNEQRRSLLYTRPLSTTTMVSIPLCQIWVSLLFFKIICIFDMLFLKSLNELI</sequence>
<keyword evidence="2" id="KW-1185">Reference proteome</keyword>
<evidence type="ECO:0000313" key="2">
    <source>
        <dbReference type="Proteomes" id="UP000036681"/>
    </source>
</evidence>
<protein>
    <submittedName>
        <fullName evidence="3">Uncharacterized protein</fullName>
    </submittedName>
</protein>
<keyword evidence="1" id="KW-1133">Transmembrane helix</keyword>
<dbReference type="WBParaSite" id="ALUE_0001943801-mRNA-1">
    <property type="protein sequence ID" value="ALUE_0001943801-mRNA-1"/>
    <property type="gene ID" value="ALUE_0001943801"/>
</dbReference>
<proteinExistence type="predicted"/>
<evidence type="ECO:0000313" key="3">
    <source>
        <dbReference type="WBParaSite" id="ALUE_0001943801-mRNA-1"/>
    </source>
</evidence>
<organism evidence="2 3">
    <name type="scientific">Ascaris lumbricoides</name>
    <name type="common">Giant roundworm</name>
    <dbReference type="NCBI Taxonomy" id="6252"/>
    <lineage>
        <taxon>Eukaryota</taxon>
        <taxon>Metazoa</taxon>
        <taxon>Ecdysozoa</taxon>
        <taxon>Nematoda</taxon>
        <taxon>Chromadorea</taxon>
        <taxon>Rhabditida</taxon>
        <taxon>Spirurina</taxon>
        <taxon>Ascaridomorpha</taxon>
        <taxon>Ascaridoidea</taxon>
        <taxon>Ascarididae</taxon>
        <taxon>Ascaris</taxon>
    </lineage>
</organism>